<feature type="binding site" evidence="20">
    <location>
        <position position="109"/>
    </location>
    <ligand>
        <name>[2Fe-2S] cluster</name>
        <dbReference type="ChEBI" id="CHEBI:190135"/>
        <label>1</label>
    </ligand>
</feature>
<keyword evidence="11 20" id="KW-0408">Iron</keyword>
<feature type="binding site" evidence="20">
    <location>
        <position position="183"/>
    </location>
    <ligand>
        <name>[2Fe-2S] cluster</name>
        <dbReference type="ChEBI" id="CHEBI:190135"/>
        <label>2</label>
    </ligand>
</feature>
<dbReference type="InterPro" id="IPR006058">
    <property type="entry name" value="2Fe2S_fd_BS"/>
</dbReference>
<gene>
    <name evidence="22" type="ORF">NQ318_018999</name>
</gene>
<comment type="similarity">
    <text evidence="3">Belongs to the xanthine dehydrogenase family.</text>
</comment>
<dbReference type="Pfam" id="PF03450">
    <property type="entry name" value="CO_deh_flav_C"/>
    <property type="match status" value="1"/>
</dbReference>
<dbReference type="FunFam" id="3.30.365.10:FF:000001">
    <property type="entry name" value="Xanthine dehydrogenase oxidase"/>
    <property type="match status" value="1"/>
</dbReference>
<dbReference type="InterPro" id="IPR005107">
    <property type="entry name" value="CO_DH_flav_C"/>
</dbReference>
<evidence type="ECO:0000256" key="19">
    <source>
        <dbReference type="PIRSR" id="PIRSR000127-2"/>
    </source>
</evidence>
<evidence type="ECO:0000256" key="20">
    <source>
        <dbReference type="PIRSR" id="PIRSR000127-3"/>
    </source>
</evidence>
<accession>A0AAV8YH50</accession>
<organism evidence="22 23">
    <name type="scientific">Aromia moschata</name>
    <dbReference type="NCBI Taxonomy" id="1265417"/>
    <lineage>
        <taxon>Eukaryota</taxon>
        <taxon>Metazoa</taxon>
        <taxon>Ecdysozoa</taxon>
        <taxon>Arthropoda</taxon>
        <taxon>Hexapoda</taxon>
        <taxon>Insecta</taxon>
        <taxon>Pterygota</taxon>
        <taxon>Neoptera</taxon>
        <taxon>Endopterygota</taxon>
        <taxon>Coleoptera</taxon>
        <taxon>Polyphaga</taxon>
        <taxon>Cucujiformia</taxon>
        <taxon>Chrysomeloidea</taxon>
        <taxon>Cerambycidae</taxon>
        <taxon>Cerambycinae</taxon>
        <taxon>Callichromatini</taxon>
        <taxon>Aromia</taxon>
    </lineage>
</organism>
<dbReference type="Gene3D" id="3.90.1170.50">
    <property type="entry name" value="Aldehyde oxidase/xanthine dehydrogenase, a/b hammerhead"/>
    <property type="match status" value="1"/>
</dbReference>
<dbReference type="SUPFAM" id="SSF55447">
    <property type="entry name" value="CO dehydrogenase flavoprotein C-terminal domain-like"/>
    <property type="match status" value="1"/>
</dbReference>
<comment type="cofactor">
    <cofactor evidence="20">
        <name>[2Fe-2S] cluster</name>
        <dbReference type="ChEBI" id="CHEBI:190135"/>
    </cofactor>
    <text evidence="20">Binds 2 [2Fe-2S] clusters.</text>
</comment>
<evidence type="ECO:0000256" key="18">
    <source>
        <dbReference type="PIRSR" id="PIRSR000127-1"/>
    </source>
</evidence>
<comment type="subunit">
    <text evidence="4">Homodimer.</text>
</comment>
<evidence type="ECO:0000256" key="3">
    <source>
        <dbReference type="ARBA" id="ARBA00006849"/>
    </source>
</evidence>
<comment type="subcellular location">
    <subcellularLocation>
        <location evidence="2">Peroxisome</location>
    </subcellularLocation>
</comment>
<feature type="binding site" evidence="20">
    <location>
        <position position="766"/>
    </location>
    <ligand>
        <name>Mo-molybdopterin</name>
        <dbReference type="ChEBI" id="CHEBI:71302"/>
    </ligand>
    <ligandPart>
        <name>Mo</name>
        <dbReference type="ChEBI" id="CHEBI:28685"/>
    </ligandPart>
</feature>
<keyword evidence="9 19" id="KW-0274">FAD</keyword>
<evidence type="ECO:0000256" key="11">
    <source>
        <dbReference type="ARBA" id="ARBA00023004"/>
    </source>
</evidence>
<dbReference type="PANTHER" id="PTHR11908:SF132">
    <property type="entry name" value="ALDEHYDE OXIDASE 1-RELATED"/>
    <property type="match status" value="1"/>
</dbReference>
<dbReference type="FunFam" id="3.90.1170.50:FF:000003">
    <property type="entry name" value="Aldehyde oxidase"/>
    <property type="match status" value="1"/>
</dbReference>
<dbReference type="Proteomes" id="UP001162162">
    <property type="component" value="Unassembled WGS sequence"/>
</dbReference>
<dbReference type="Gene3D" id="3.30.390.50">
    <property type="entry name" value="CO dehydrogenase flavoprotein, C-terminal domain"/>
    <property type="match status" value="1"/>
</dbReference>
<dbReference type="InterPro" id="IPR046867">
    <property type="entry name" value="AldOxase/xan_DH_MoCoBD2"/>
</dbReference>
<feature type="binding site" evidence="20">
    <location>
        <position position="1066"/>
    </location>
    <ligand>
        <name>Mo-molybdopterin</name>
        <dbReference type="ChEBI" id="CHEBI:71302"/>
    </ligand>
    <ligandPart>
        <name>Mo</name>
        <dbReference type="ChEBI" id="CHEBI:28685"/>
    </ligandPart>
</feature>
<evidence type="ECO:0000256" key="13">
    <source>
        <dbReference type="ARBA" id="ARBA00023027"/>
    </source>
</evidence>
<dbReference type="InterPro" id="IPR016166">
    <property type="entry name" value="FAD-bd_PCMH"/>
</dbReference>
<dbReference type="InterPro" id="IPR002346">
    <property type="entry name" value="Mopterin_DH_FAD-bd"/>
</dbReference>
<dbReference type="FunFam" id="3.30.465.10:FF:000013">
    <property type="entry name" value="Aldehyde oxidase"/>
    <property type="match status" value="1"/>
</dbReference>
<evidence type="ECO:0000256" key="12">
    <source>
        <dbReference type="ARBA" id="ARBA00023014"/>
    </source>
</evidence>
<evidence type="ECO:0000256" key="5">
    <source>
        <dbReference type="ARBA" id="ARBA00022505"/>
    </source>
</evidence>
<keyword evidence="5 20" id="KW-0500">Molybdenum</keyword>
<dbReference type="InterPro" id="IPR036683">
    <property type="entry name" value="CO_DH_flav_C_dom_sf"/>
</dbReference>
<sequence>MRIKISIAKRSAAAPAPWDGAAGGVDGGKRTFTPWNFISELFYRISRGKVKAVKAEDVNPETTLNTYLRDKVHLTGTKRMCLEGGCGSCVVAVEDVVNGQKLIFAVNSCLVSIFSCHGWKIHTIEGIGGPTTQYHPIQKLLAENNGTQCGFCSSGMVMNMFALHESGPVTKKQLENSFSGNLCRCTGYRPILSAFKKLASDAEEKVPSNDIEDIVSCHNGNCVEPCKEICEKKNKAGFFYKLRDTKWMKVYQLKDLLELLRNLGTNTYLLVAGNTARGIYRRTEIPNTYIDVTSVTELTSYSVEKETLILGGNVTLNKAIDIFRRTSEKNPGFAYMSQMAEHIDLVANVPVRNIGTLAGNLMTKHDHNEFPSDIFLLLETFEAQLVIVDSAEREISISPKDFLKTDMNKRVIKSIILKQYDSTYKFVSYKIMPRAQNTPAVLNAGFLFKLNGNAVESARIVYGAINPNFIHASNTENFLKSHNLFDNVVLKQAYQILESELDPDYVLPDSRPEFRKLLAISLFYKFILSVAPDDLVSPRNKSGRCLLKRPVSKGVQEFGTNKKKYPLSEPVIKLEALVQTSGQAQYIADIPDLPNQLFAAFVTAKAPASSRILKVDTSNAFRVSGVVAYFSKDDIPGENNFMPKFNIFTVQEEIFCSGVVQYYHQPIGIIVADNHDVAVAAAELVEVSYSTPTHKPLLTTRDVLRAGATDRIHHETTVLPVRRDNDIKHVIKGNFNIDMQYHFHMEVQCCNVVPTEDGLDMHPSTQWMDLCQIAASSALAIPMNRCILRSTCPATGGGFGAKISRNTLVSTAAALAAYKLRKPVKMWMPLEANMNVIGKRYPFYVEYDVGVNENGVIQYLEADLYSNYGVGGNENITSLTTDVFQNCYDIDTWTFSIYRVKTDMHANTWARAPGSMESLGAIESIMEHIAYSIGVDASDVKMANINGTKHPKILEFWKEMQTKADIKARKQSIELYNKANRWKKRGISLVPMAWTLEVTANYTVWVSIFHGDGTVLVSHGGIEMGQGINTKKVAQVCAYKFGIPLEKVAVGPSYNVISPNSSTTGGSLTSEAVCYALIKACDTLLKRLEPIRKKMKNPTWKDLIEQCFNSNVQLGASGFYSEDEPGIQEYLIYGVCATEVKVDILTGQLQILRVDIIEDVGNSMSPLIDIGQVEGAFVMGIGYYTTEEIIFSDEGEILTNRTWNYKVPGAKDIPIDFRISFPQNNPNPVGVLKSKAIAEPPICLSCAIPLAIRNALASARTESDPSKPKWYPFDGPSTVENTLLNTLNNYNQYVL</sequence>
<dbReference type="Pfam" id="PF00111">
    <property type="entry name" value="Fer2"/>
    <property type="match status" value="1"/>
</dbReference>
<feature type="binding site" evidence="19">
    <location>
        <position position="999"/>
    </location>
    <ligand>
        <name>substrate</name>
    </ligand>
</feature>
<feature type="binding site" evidence="20">
    <location>
        <position position="799"/>
    </location>
    <ligand>
        <name>Mo-molybdopterin</name>
        <dbReference type="ChEBI" id="CHEBI:71302"/>
    </ligand>
    <ligandPart>
        <name>Mo</name>
        <dbReference type="ChEBI" id="CHEBI:28685"/>
    </ligandPart>
</feature>
<dbReference type="InterPro" id="IPR002888">
    <property type="entry name" value="2Fe-2S-bd"/>
</dbReference>
<dbReference type="InterPro" id="IPR036856">
    <property type="entry name" value="Ald_Oxase/Xan_DH_a/b_sf"/>
</dbReference>
<dbReference type="InterPro" id="IPR036884">
    <property type="entry name" value="2Fe-2S-bd_dom_sf"/>
</dbReference>
<dbReference type="Gene3D" id="1.10.150.120">
    <property type="entry name" value="[2Fe-2S]-binding domain"/>
    <property type="match status" value="1"/>
</dbReference>
<dbReference type="FunFam" id="3.30.365.10:FF:000008">
    <property type="entry name" value="Aldehyde oxidase1"/>
    <property type="match status" value="1"/>
</dbReference>
<comment type="cofactor">
    <cofactor evidence="1 19">
        <name>FAD</name>
        <dbReference type="ChEBI" id="CHEBI:57692"/>
    </cofactor>
</comment>
<dbReference type="SUPFAM" id="SSF56176">
    <property type="entry name" value="FAD-binding/transporter-associated domain-like"/>
    <property type="match status" value="1"/>
</dbReference>
<keyword evidence="6" id="KW-0285">Flavoprotein</keyword>
<feature type="binding site" evidence="20">
    <location>
        <position position="152"/>
    </location>
    <ligand>
        <name>[2Fe-2S] cluster</name>
        <dbReference type="ChEBI" id="CHEBI:190135"/>
        <label>2</label>
    </ligand>
</feature>
<comment type="catalytic activity">
    <reaction evidence="16">
        <text>indole-3-acetaldehyde + O2 + H2O = (indol-3-yl)acetate + H2O2 + H(+)</text>
        <dbReference type="Rhea" id="RHEA:16277"/>
        <dbReference type="ChEBI" id="CHEBI:15377"/>
        <dbReference type="ChEBI" id="CHEBI:15378"/>
        <dbReference type="ChEBI" id="CHEBI:15379"/>
        <dbReference type="ChEBI" id="CHEBI:16240"/>
        <dbReference type="ChEBI" id="CHEBI:18086"/>
        <dbReference type="ChEBI" id="CHEBI:30854"/>
        <dbReference type="EC" id="1.2.3.7"/>
    </reaction>
</comment>
<dbReference type="InterPro" id="IPR001041">
    <property type="entry name" value="2Fe-2S_ferredoxin-type"/>
</dbReference>
<feature type="binding site" evidence="20">
    <location>
        <position position="911"/>
    </location>
    <ligand>
        <name>Mo-molybdopterin</name>
        <dbReference type="ChEBI" id="CHEBI:71302"/>
    </ligand>
    <ligandPart>
        <name>Mo</name>
        <dbReference type="ChEBI" id="CHEBI:28685"/>
    </ligandPart>
</feature>
<comment type="cofactor">
    <cofactor evidence="15">
        <name>[2Fe-2S] cluster</name>
        <dbReference type="ChEBI" id="CHEBI:190135"/>
    </cofactor>
</comment>
<evidence type="ECO:0000259" key="21">
    <source>
        <dbReference type="PROSITE" id="PS51387"/>
    </source>
</evidence>
<dbReference type="InterPro" id="IPR016208">
    <property type="entry name" value="Ald_Oxase/xanthine_DH-like"/>
</dbReference>
<dbReference type="FunFam" id="3.10.20.30:FF:000012">
    <property type="entry name" value="Xanthine dehydrogenase/oxidase"/>
    <property type="match status" value="1"/>
</dbReference>
<dbReference type="Pfam" id="PF01315">
    <property type="entry name" value="Ald_Xan_dh_C"/>
    <property type="match status" value="1"/>
</dbReference>
<dbReference type="GO" id="GO:0005777">
    <property type="term" value="C:peroxisome"/>
    <property type="evidence" value="ECO:0007669"/>
    <property type="project" value="UniProtKB-SubCell"/>
</dbReference>
<evidence type="ECO:0000256" key="14">
    <source>
        <dbReference type="ARBA" id="ARBA00023140"/>
    </source>
</evidence>
<evidence type="ECO:0000256" key="4">
    <source>
        <dbReference type="ARBA" id="ARBA00011738"/>
    </source>
</evidence>
<dbReference type="SUPFAM" id="SSF56003">
    <property type="entry name" value="Molybdenum cofactor-binding domain"/>
    <property type="match status" value="1"/>
</dbReference>
<dbReference type="Pfam" id="PF02738">
    <property type="entry name" value="MoCoBD_1"/>
    <property type="match status" value="1"/>
</dbReference>
<feature type="binding site" evidence="20">
    <location>
        <position position="86"/>
    </location>
    <ligand>
        <name>[2Fe-2S] cluster</name>
        <dbReference type="ChEBI" id="CHEBI:190135"/>
        <label>1</label>
    </ligand>
</feature>
<dbReference type="InterPro" id="IPR036010">
    <property type="entry name" value="2Fe-2S_ferredoxin-like_sf"/>
</dbReference>
<dbReference type="PROSITE" id="PS51387">
    <property type="entry name" value="FAD_PCMH"/>
    <property type="match status" value="1"/>
</dbReference>
<dbReference type="Gene3D" id="3.30.365.10">
    <property type="entry name" value="Aldehyde oxidase/xanthine dehydrogenase, molybdopterin binding domain"/>
    <property type="match status" value="4"/>
</dbReference>
<dbReference type="InterPro" id="IPR037165">
    <property type="entry name" value="AldOxase/xan_DH_Mopterin-bd_sf"/>
</dbReference>
<dbReference type="InterPro" id="IPR008274">
    <property type="entry name" value="AldOxase/xan_DH_MoCoBD1"/>
</dbReference>
<keyword evidence="8 20" id="KW-0479">Metal-binding</keyword>
<feature type="binding site" evidence="20">
    <location>
        <position position="185"/>
    </location>
    <ligand>
        <name>[2Fe-2S] cluster</name>
        <dbReference type="ChEBI" id="CHEBI:190135"/>
        <label>2</label>
    </ligand>
</feature>
<keyword evidence="23" id="KW-1185">Reference proteome</keyword>
<evidence type="ECO:0000256" key="2">
    <source>
        <dbReference type="ARBA" id="ARBA00004275"/>
    </source>
</evidence>
<dbReference type="SUPFAM" id="SSF54665">
    <property type="entry name" value="CO dehydrogenase molybdoprotein N-domain-like"/>
    <property type="match status" value="1"/>
</dbReference>
<evidence type="ECO:0000256" key="1">
    <source>
        <dbReference type="ARBA" id="ARBA00001974"/>
    </source>
</evidence>
<dbReference type="InterPro" id="IPR012675">
    <property type="entry name" value="Beta-grasp_dom_sf"/>
</dbReference>
<evidence type="ECO:0000256" key="10">
    <source>
        <dbReference type="ARBA" id="ARBA00023002"/>
    </source>
</evidence>
<dbReference type="GO" id="GO:0005506">
    <property type="term" value="F:iron ion binding"/>
    <property type="evidence" value="ECO:0007669"/>
    <property type="project" value="InterPro"/>
</dbReference>
<dbReference type="GO" id="GO:0071949">
    <property type="term" value="F:FAD binding"/>
    <property type="evidence" value="ECO:0007669"/>
    <property type="project" value="InterPro"/>
</dbReference>
<keyword evidence="12 20" id="KW-0411">Iron-sulfur</keyword>
<dbReference type="SUPFAM" id="SSF54292">
    <property type="entry name" value="2Fe-2S ferredoxin-like"/>
    <property type="match status" value="1"/>
</dbReference>
<dbReference type="GO" id="GO:0050302">
    <property type="term" value="F:indole-3-acetaldehyde oxidase activity"/>
    <property type="evidence" value="ECO:0007669"/>
    <property type="project" value="UniProtKB-EC"/>
</dbReference>
<evidence type="ECO:0000313" key="23">
    <source>
        <dbReference type="Proteomes" id="UP001162162"/>
    </source>
</evidence>
<feature type="active site" description="Proton acceptor" evidence="18">
    <location>
        <position position="1239"/>
    </location>
</feature>
<evidence type="ECO:0000256" key="9">
    <source>
        <dbReference type="ARBA" id="ARBA00022827"/>
    </source>
</evidence>
<name>A0AAV8YH50_9CUCU</name>
<dbReference type="Gene3D" id="3.30.465.10">
    <property type="match status" value="1"/>
</dbReference>
<dbReference type="EMBL" id="JAPWTK010000110">
    <property type="protein sequence ID" value="KAJ8949770.1"/>
    <property type="molecule type" value="Genomic_DNA"/>
</dbReference>
<feature type="domain" description="FAD-binding PCMH-type" evidence="21">
    <location>
        <begin position="240"/>
        <end position="422"/>
    </location>
</feature>
<dbReference type="PIRSF" id="PIRSF000127">
    <property type="entry name" value="Xanthine_DH"/>
    <property type="match status" value="1"/>
</dbReference>
<evidence type="ECO:0000256" key="17">
    <source>
        <dbReference type="ARBA" id="ARBA00072265"/>
    </source>
</evidence>
<dbReference type="FunFam" id="3.30.390.50:FF:000003">
    <property type="entry name" value="Aldehyde oxidase1"/>
    <property type="match status" value="1"/>
</dbReference>
<dbReference type="PROSITE" id="PS00197">
    <property type="entry name" value="2FE2S_FER_1"/>
    <property type="match status" value="1"/>
</dbReference>
<comment type="cofactor">
    <cofactor evidence="20">
        <name>Mo-molybdopterin</name>
        <dbReference type="ChEBI" id="CHEBI:71302"/>
    </cofactor>
    <text evidence="20">Binds 1 Mo-molybdopterin (Mo-MPT) cofactor per subunit.</text>
</comment>
<keyword evidence="7 20" id="KW-0001">2Fe-2S</keyword>
<reference evidence="22" key="1">
    <citation type="journal article" date="2023" name="Insect Mol. Biol.">
        <title>Genome sequencing provides insights into the evolution of gene families encoding plant cell wall-degrading enzymes in longhorned beetles.</title>
        <authorList>
            <person name="Shin N.R."/>
            <person name="Okamura Y."/>
            <person name="Kirsch R."/>
            <person name="Pauchet Y."/>
        </authorList>
    </citation>
    <scope>NUCLEOTIDE SEQUENCE</scope>
    <source>
        <strain evidence="22">AMC_N1</strain>
    </source>
</reference>
<protein>
    <recommendedName>
        <fullName evidence="17">Indole-3-acetaldehyde oxidase</fullName>
    </recommendedName>
</protein>
<keyword evidence="14" id="KW-0576">Peroxisome</keyword>
<keyword evidence="13" id="KW-0520">NAD</keyword>
<comment type="caution">
    <text evidence="22">The sequence shown here is derived from an EMBL/GenBank/DDBJ whole genome shotgun (WGS) entry which is preliminary data.</text>
</comment>
<evidence type="ECO:0000256" key="6">
    <source>
        <dbReference type="ARBA" id="ARBA00022630"/>
    </source>
</evidence>
<evidence type="ECO:0000256" key="16">
    <source>
        <dbReference type="ARBA" id="ARBA00052415"/>
    </source>
</evidence>
<evidence type="ECO:0000313" key="22">
    <source>
        <dbReference type="EMBL" id="KAJ8949770.1"/>
    </source>
</evidence>
<dbReference type="InterPro" id="IPR036318">
    <property type="entry name" value="FAD-bd_PCMH-like_sf"/>
</dbReference>
<dbReference type="Pfam" id="PF00941">
    <property type="entry name" value="FAD_binding_5"/>
    <property type="match status" value="1"/>
</dbReference>
<proteinExistence type="inferred from homology"/>
<dbReference type="Gene3D" id="3.10.20.30">
    <property type="match status" value="1"/>
</dbReference>
<dbReference type="SMART" id="SM01008">
    <property type="entry name" value="Ald_Xan_dh_C"/>
    <property type="match status" value="1"/>
</dbReference>
<feature type="binding site" evidence="20">
    <location>
        <position position="81"/>
    </location>
    <ligand>
        <name>[2Fe-2S] cluster</name>
        <dbReference type="ChEBI" id="CHEBI:190135"/>
        <label>1</label>
    </ligand>
</feature>
<dbReference type="Pfam" id="PF20256">
    <property type="entry name" value="MoCoBD_2"/>
    <property type="match status" value="1"/>
</dbReference>
<dbReference type="SMART" id="SM01092">
    <property type="entry name" value="CO_deh_flav_C"/>
    <property type="match status" value="1"/>
</dbReference>
<dbReference type="GO" id="GO:0051537">
    <property type="term" value="F:2 iron, 2 sulfur cluster binding"/>
    <property type="evidence" value="ECO:0007669"/>
    <property type="project" value="UniProtKB-KW"/>
</dbReference>
<evidence type="ECO:0000256" key="7">
    <source>
        <dbReference type="ARBA" id="ARBA00022714"/>
    </source>
</evidence>
<dbReference type="InterPro" id="IPR016169">
    <property type="entry name" value="FAD-bd_PCMH_sub2"/>
</dbReference>
<feature type="binding site" evidence="20">
    <location>
        <position position="149"/>
    </location>
    <ligand>
        <name>[2Fe-2S] cluster</name>
        <dbReference type="ChEBI" id="CHEBI:190135"/>
        <label>2</label>
    </ligand>
</feature>
<evidence type="ECO:0000256" key="15">
    <source>
        <dbReference type="ARBA" id="ARBA00034078"/>
    </source>
</evidence>
<evidence type="ECO:0000256" key="8">
    <source>
        <dbReference type="ARBA" id="ARBA00022723"/>
    </source>
</evidence>
<dbReference type="PANTHER" id="PTHR11908">
    <property type="entry name" value="XANTHINE DEHYDROGENASE"/>
    <property type="match status" value="1"/>
</dbReference>
<dbReference type="SUPFAM" id="SSF47741">
    <property type="entry name" value="CO dehydrogenase ISP C-domain like"/>
    <property type="match status" value="1"/>
</dbReference>
<dbReference type="Pfam" id="PF01799">
    <property type="entry name" value="Fer2_2"/>
    <property type="match status" value="1"/>
</dbReference>
<keyword evidence="10" id="KW-0560">Oxidoreductase</keyword>
<feature type="binding site" evidence="19">
    <location>
        <position position="430"/>
    </location>
    <ligand>
        <name>FAD</name>
        <dbReference type="ChEBI" id="CHEBI:57692"/>
    </ligand>
</feature>
<dbReference type="InterPro" id="IPR000674">
    <property type="entry name" value="Ald_Oxase/Xan_DH_a/b"/>
</dbReference>
<feature type="binding site" evidence="20">
    <location>
        <position position="89"/>
    </location>
    <ligand>
        <name>[2Fe-2S] cluster</name>
        <dbReference type="ChEBI" id="CHEBI:190135"/>
        <label>1</label>
    </ligand>
</feature>